<comment type="caution">
    <text evidence="1">The sequence shown here is derived from an EMBL/GenBank/DDBJ whole genome shotgun (WGS) entry which is preliminary data.</text>
</comment>
<keyword evidence="2" id="KW-1185">Reference proteome</keyword>
<evidence type="ECO:0000313" key="2">
    <source>
        <dbReference type="Proteomes" id="UP000282957"/>
    </source>
</evidence>
<gene>
    <name evidence="1" type="ORF">EOD42_08815</name>
</gene>
<accession>A0A437MJR0</accession>
<evidence type="ECO:0000313" key="1">
    <source>
        <dbReference type="EMBL" id="RVT97881.1"/>
    </source>
</evidence>
<dbReference type="EMBL" id="SACL01000002">
    <property type="protein sequence ID" value="RVT97881.1"/>
    <property type="molecule type" value="Genomic_DNA"/>
</dbReference>
<sequence>MAAPGVILLHVERDVPACRWVARAGAYQGLIADAETLDDMLRWTRPALGGYPEFEEGGDYTIKMVVDAPL</sequence>
<name>A0A437MJR0_9PROT</name>
<reference evidence="1 2" key="1">
    <citation type="submission" date="2019-01" db="EMBL/GenBank/DDBJ databases">
        <authorList>
            <person name="Chen W.-M."/>
        </authorList>
    </citation>
    <scope>NUCLEOTIDE SEQUENCE [LARGE SCALE GENOMIC DNA]</scope>
    <source>
        <strain evidence="1 2">CCP-6</strain>
    </source>
</reference>
<proteinExistence type="predicted"/>
<dbReference type="OrthoDB" id="9803484at2"/>
<organism evidence="1 2">
    <name type="scientific">Rhodovarius crocodyli</name>
    <dbReference type="NCBI Taxonomy" id="1979269"/>
    <lineage>
        <taxon>Bacteria</taxon>
        <taxon>Pseudomonadati</taxon>
        <taxon>Pseudomonadota</taxon>
        <taxon>Alphaproteobacteria</taxon>
        <taxon>Acetobacterales</taxon>
        <taxon>Roseomonadaceae</taxon>
        <taxon>Rhodovarius</taxon>
    </lineage>
</organism>
<evidence type="ECO:0008006" key="3">
    <source>
        <dbReference type="Google" id="ProtNLM"/>
    </source>
</evidence>
<dbReference type="RefSeq" id="WP_127787110.1">
    <property type="nucleotide sequence ID" value="NZ_SACL01000002.1"/>
</dbReference>
<dbReference type="AlphaFoldDB" id="A0A437MJR0"/>
<dbReference type="Proteomes" id="UP000282957">
    <property type="component" value="Unassembled WGS sequence"/>
</dbReference>
<protein>
    <recommendedName>
        <fullName evidence="3">DUF1902 domain-containing protein</fullName>
    </recommendedName>
</protein>